<accession>A0A5M3MSP2</accession>
<feature type="compositionally biased region" description="Pro residues" evidence="1">
    <location>
        <begin position="355"/>
        <end position="366"/>
    </location>
</feature>
<evidence type="ECO:0000313" key="3">
    <source>
        <dbReference type="Proteomes" id="UP000053558"/>
    </source>
</evidence>
<protein>
    <submittedName>
        <fullName evidence="2">Uncharacterized protein</fullName>
    </submittedName>
</protein>
<comment type="caution">
    <text evidence="2">The sequence shown here is derived from an EMBL/GenBank/DDBJ whole genome shotgun (WGS) entry which is preliminary data.</text>
</comment>
<dbReference type="RefSeq" id="XP_007767901.1">
    <property type="nucleotide sequence ID" value="XM_007769711.1"/>
</dbReference>
<dbReference type="GeneID" id="19205209"/>
<dbReference type="EMBL" id="JH711577">
    <property type="protein sequence ID" value="EIW82116.1"/>
    <property type="molecule type" value="Genomic_DNA"/>
</dbReference>
<feature type="compositionally biased region" description="Basic and acidic residues" evidence="1">
    <location>
        <begin position="409"/>
        <end position="475"/>
    </location>
</feature>
<feature type="region of interest" description="Disordered" evidence="1">
    <location>
        <begin position="1"/>
        <end position="119"/>
    </location>
</feature>
<dbReference type="OrthoDB" id="3268641at2759"/>
<feature type="region of interest" description="Disordered" evidence="1">
    <location>
        <begin position="306"/>
        <end position="385"/>
    </location>
</feature>
<reference evidence="3" key="1">
    <citation type="journal article" date="2012" name="Science">
        <title>The Paleozoic origin of enzymatic lignin decomposition reconstructed from 31 fungal genomes.</title>
        <authorList>
            <person name="Floudas D."/>
            <person name="Binder M."/>
            <person name="Riley R."/>
            <person name="Barry K."/>
            <person name="Blanchette R.A."/>
            <person name="Henrissat B."/>
            <person name="Martinez A.T."/>
            <person name="Otillar R."/>
            <person name="Spatafora J.W."/>
            <person name="Yadav J.S."/>
            <person name="Aerts A."/>
            <person name="Benoit I."/>
            <person name="Boyd A."/>
            <person name="Carlson A."/>
            <person name="Copeland A."/>
            <person name="Coutinho P.M."/>
            <person name="de Vries R.P."/>
            <person name="Ferreira P."/>
            <person name="Findley K."/>
            <person name="Foster B."/>
            <person name="Gaskell J."/>
            <person name="Glotzer D."/>
            <person name="Gorecki P."/>
            <person name="Heitman J."/>
            <person name="Hesse C."/>
            <person name="Hori C."/>
            <person name="Igarashi K."/>
            <person name="Jurgens J.A."/>
            <person name="Kallen N."/>
            <person name="Kersten P."/>
            <person name="Kohler A."/>
            <person name="Kuees U."/>
            <person name="Kumar T.K.A."/>
            <person name="Kuo A."/>
            <person name="LaButti K."/>
            <person name="Larrondo L.F."/>
            <person name="Lindquist E."/>
            <person name="Ling A."/>
            <person name="Lombard V."/>
            <person name="Lucas S."/>
            <person name="Lundell T."/>
            <person name="Martin R."/>
            <person name="McLaughlin D.J."/>
            <person name="Morgenstern I."/>
            <person name="Morin E."/>
            <person name="Murat C."/>
            <person name="Nagy L.G."/>
            <person name="Nolan M."/>
            <person name="Ohm R.A."/>
            <person name="Patyshakuliyeva A."/>
            <person name="Rokas A."/>
            <person name="Ruiz-Duenas F.J."/>
            <person name="Sabat G."/>
            <person name="Salamov A."/>
            <person name="Samejima M."/>
            <person name="Schmutz J."/>
            <person name="Slot J.C."/>
            <person name="St John F."/>
            <person name="Stenlid J."/>
            <person name="Sun H."/>
            <person name="Sun S."/>
            <person name="Syed K."/>
            <person name="Tsang A."/>
            <person name="Wiebenga A."/>
            <person name="Young D."/>
            <person name="Pisabarro A."/>
            <person name="Eastwood D.C."/>
            <person name="Martin F."/>
            <person name="Cullen D."/>
            <person name="Grigoriev I.V."/>
            <person name="Hibbett D.S."/>
        </authorList>
    </citation>
    <scope>NUCLEOTIDE SEQUENCE [LARGE SCALE GENOMIC DNA]</scope>
    <source>
        <strain evidence="3">RWD-64-598 SS2</strain>
    </source>
</reference>
<feature type="compositionally biased region" description="Pro residues" evidence="1">
    <location>
        <begin position="313"/>
        <end position="332"/>
    </location>
</feature>
<feature type="compositionally biased region" description="Low complexity" evidence="1">
    <location>
        <begin position="644"/>
        <end position="661"/>
    </location>
</feature>
<feature type="compositionally biased region" description="Low complexity" evidence="1">
    <location>
        <begin position="49"/>
        <end position="68"/>
    </location>
</feature>
<feature type="compositionally biased region" description="Polar residues" evidence="1">
    <location>
        <begin position="541"/>
        <end position="557"/>
    </location>
</feature>
<feature type="compositionally biased region" description="Polar residues" evidence="1">
    <location>
        <begin position="695"/>
        <end position="712"/>
    </location>
</feature>
<organism evidence="2 3">
    <name type="scientific">Coniophora puteana (strain RWD-64-598)</name>
    <name type="common">Brown rot fungus</name>
    <dbReference type="NCBI Taxonomy" id="741705"/>
    <lineage>
        <taxon>Eukaryota</taxon>
        <taxon>Fungi</taxon>
        <taxon>Dikarya</taxon>
        <taxon>Basidiomycota</taxon>
        <taxon>Agaricomycotina</taxon>
        <taxon>Agaricomycetes</taxon>
        <taxon>Agaricomycetidae</taxon>
        <taxon>Boletales</taxon>
        <taxon>Coniophorineae</taxon>
        <taxon>Coniophoraceae</taxon>
        <taxon>Coniophora</taxon>
    </lineage>
</organism>
<dbReference type="Proteomes" id="UP000053558">
    <property type="component" value="Unassembled WGS sequence"/>
</dbReference>
<feature type="compositionally biased region" description="Basic and acidic residues" evidence="1">
    <location>
        <begin position="488"/>
        <end position="499"/>
    </location>
</feature>
<feature type="region of interest" description="Disordered" evidence="1">
    <location>
        <begin position="409"/>
        <end position="573"/>
    </location>
</feature>
<dbReference type="CDD" id="cd22249">
    <property type="entry name" value="UDM1_RNF168_RNF169-like"/>
    <property type="match status" value="1"/>
</dbReference>
<sequence length="776" mass="85857">MRRIASVFSKRSSRSEPTTSPDDPPKDDPSKPITPRRPVRHPTLPQLVSDSAKSCSSTSSASTTLPATPVDEVIPRRPTRKASWKSWLGRRNTPEAELENPPPIPPLPQSATSPAGEYSASLSDVDSLHCHASRMAAVNQARENLRVMTVNKLRPVVSVPPLIQAVDSGIVTYPRSCRLWGEAPKVETLRMSMLRKKLADRLASVHLSPADASLIVTLANRTSNSVKPIGSPLPNPSDISYPAPKSIAHSSQGLHRWIDRPCYEERVLLYLPDNASGGLTAHRVPGSHLGVPELDFSDSLQLLAGVTYDNPQPDQPTPPSQQPPHVPSPPASIFPSDASYFPHSPPTMPAIIPQSPDPVSPQPDPAKMPSTISAPKRGVRFAEDDKEDQIPLGYVLRIKQRREEKARFLQQEKVRRDKEDAERLKREERTRQEAEQLRFERDQERQRQAQIDEARRKQSWAEEVKATRFRRESARAGHPSSPAPSNTERSRSTSRDPSRRRSQPQNQSQSPHSTQRRAPEVSPSPPIPQHSSSSHSLAGSIRNSRPPSVYSSYTNSSEDIRSRDSGRFNKRNTIGVDPMMVQYPMWNGPPVPPMMPMMPMPHASPYMSHTPMGTPIPTFPSVPVFAPLDMPLLPPSAPFMMGQSSRRNSSSSLSSNSPSNRNLHHVSHGGNYEGGHSGNRSSNSNYSGHHRRPSNDSSFTSSRGDSPHSGSLTDLHERRPSAPRRLSSQIPPSSQQTRNHLSTLPRTQALPLNGYNRQSASPYFQHPGNRRQSTIA</sequence>
<feature type="compositionally biased region" description="Low complexity" evidence="1">
    <location>
        <begin position="503"/>
        <end position="513"/>
    </location>
</feature>
<evidence type="ECO:0000313" key="2">
    <source>
        <dbReference type="EMBL" id="EIW82116.1"/>
    </source>
</evidence>
<dbReference type="KEGG" id="cput:CONPUDRAFT_164761"/>
<feature type="region of interest" description="Disordered" evidence="1">
    <location>
        <begin position="637"/>
        <end position="776"/>
    </location>
</feature>
<evidence type="ECO:0000256" key="1">
    <source>
        <dbReference type="SAM" id="MobiDB-lite"/>
    </source>
</evidence>
<name>A0A5M3MSP2_CONPW</name>
<proteinExistence type="predicted"/>
<gene>
    <name evidence="2" type="ORF">CONPUDRAFT_164761</name>
</gene>
<dbReference type="OMA" id="WISRPCF"/>
<dbReference type="AlphaFoldDB" id="A0A5M3MSP2"/>
<feature type="compositionally biased region" description="Polar residues" evidence="1">
    <location>
        <begin position="726"/>
        <end position="746"/>
    </location>
</feature>
<keyword evidence="3" id="KW-1185">Reference proteome</keyword>
<feature type="compositionally biased region" description="Low complexity" evidence="1">
    <location>
        <begin position="678"/>
        <end position="687"/>
    </location>
</feature>
<feature type="compositionally biased region" description="Basic and acidic residues" evidence="1">
    <location>
        <begin position="558"/>
        <end position="567"/>
    </location>
</feature>